<accession>A0A5C8Z3B6</accession>
<dbReference type="PANTHER" id="PTHR43649:SF14">
    <property type="entry name" value="BLR3389 PROTEIN"/>
    <property type="match status" value="1"/>
</dbReference>
<keyword evidence="3" id="KW-1185">Reference proteome</keyword>
<proteinExistence type="predicted"/>
<keyword evidence="1" id="KW-0732">Signal</keyword>
<dbReference type="InterPro" id="IPR050490">
    <property type="entry name" value="Bact_solute-bd_prot1"/>
</dbReference>
<reference evidence="2 3" key="1">
    <citation type="submission" date="2019-07" db="EMBL/GenBank/DDBJ databases">
        <title>Quadrisphaera sp. strain DD2A genome sequencing and assembly.</title>
        <authorList>
            <person name="Kim I."/>
        </authorList>
    </citation>
    <scope>NUCLEOTIDE SEQUENCE [LARGE SCALE GENOMIC DNA]</scope>
    <source>
        <strain evidence="2 3">DD2A</strain>
    </source>
</reference>
<dbReference type="InterPro" id="IPR006059">
    <property type="entry name" value="SBP"/>
</dbReference>
<dbReference type="SUPFAM" id="SSF53850">
    <property type="entry name" value="Periplasmic binding protein-like II"/>
    <property type="match status" value="1"/>
</dbReference>
<dbReference type="Proteomes" id="UP000321234">
    <property type="component" value="Unassembled WGS sequence"/>
</dbReference>
<name>A0A5C8Z3B6_9ACTN</name>
<gene>
    <name evidence="2" type="ORF">FMM08_21460</name>
</gene>
<dbReference type="AlphaFoldDB" id="A0A5C8Z3B6"/>
<dbReference type="EMBL" id="VKAC01000018">
    <property type="protein sequence ID" value="TXR51713.1"/>
    <property type="molecule type" value="Genomic_DNA"/>
</dbReference>
<protein>
    <submittedName>
        <fullName evidence="2">Extracellular solute-binding protein</fullName>
    </submittedName>
</protein>
<sequence>MSSSTRSQALTSTTTGTVRATSRRQFLSMIALAPVAGSALAACGTSGPGSAGSGADAVATEWYLSGEPSESITTDAVNAFNEANPDQAIGLTFFQNDAYKTKIKTAIGAGQAPTIIYGWGGGTLGSYVQAGQVDDLTGWFDQNVAVRDRLFPSSFGPATVDGKLYALPNETVTPIVMYYNDELFEKVGASKPTTWDELVALVPVFREAGVAPLSLGGQSRWTSMMWLEYLFDRIGGDQVFADIAAAKPDAWNTPAALDALTKVQDLVRAGGFVDGFESVTADSNADQALLYTGRAAMMLHGAWCYGAMKNDAADFVTGGKLSFGPFPTVTGGAGDPSNAVGNPGQYMSVFSQASQEAKDAALAFFADGIMTDDVIQAYIDNGQVPIVTGIEDKLAASDDAEWLDFVYQLASKAAVFTQSWDQALSPSTAEALLTNIEQLFALSIDPQAFITTMNATLGQ</sequence>
<dbReference type="PROSITE" id="PS51318">
    <property type="entry name" value="TAT"/>
    <property type="match status" value="1"/>
</dbReference>
<organism evidence="2 3">
    <name type="scientific">Quadrisphaera setariae</name>
    <dbReference type="NCBI Taxonomy" id="2593304"/>
    <lineage>
        <taxon>Bacteria</taxon>
        <taxon>Bacillati</taxon>
        <taxon>Actinomycetota</taxon>
        <taxon>Actinomycetes</taxon>
        <taxon>Kineosporiales</taxon>
        <taxon>Kineosporiaceae</taxon>
        <taxon>Quadrisphaera</taxon>
    </lineage>
</organism>
<dbReference type="InterPro" id="IPR006311">
    <property type="entry name" value="TAT_signal"/>
</dbReference>
<evidence type="ECO:0000256" key="1">
    <source>
        <dbReference type="SAM" id="SignalP"/>
    </source>
</evidence>
<comment type="caution">
    <text evidence="2">The sequence shown here is derived from an EMBL/GenBank/DDBJ whole genome shotgun (WGS) entry which is preliminary data.</text>
</comment>
<feature type="signal peptide" evidence="1">
    <location>
        <begin position="1"/>
        <end position="41"/>
    </location>
</feature>
<dbReference type="Pfam" id="PF01547">
    <property type="entry name" value="SBP_bac_1"/>
    <property type="match status" value="1"/>
</dbReference>
<evidence type="ECO:0000313" key="3">
    <source>
        <dbReference type="Proteomes" id="UP000321234"/>
    </source>
</evidence>
<dbReference type="RefSeq" id="WP_147928395.1">
    <property type="nucleotide sequence ID" value="NZ_VKAC01000018.1"/>
</dbReference>
<dbReference type="Gene3D" id="3.40.190.10">
    <property type="entry name" value="Periplasmic binding protein-like II"/>
    <property type="match status" value="2"/>
</dbReference>
<feature type="chain" id="PRO_5022697205" evidence="1">
    <location>
        <begin position="42"/>
        <end position="459"/>
    </location>
</feature>
<dbReference type="OrthoDB" id="8317736at2"/>
<dbReference type="PANTHER" id="PTHR43649">
    <property type="entry name" value="ARABINOSE-BINDING PROTEIN-RELATED"/>
    <property type="match status" value="1"/>
</dbReference>
<evidence type="ECO:0000313" key="2">
    <source>
        <dbReference type="EMBL" id="TXR51713.1"/>
    </source>
</evidence>